<evidence type="ECO:0000313" key="2">
    <source>
        <dbReference type="EMBL" id="MBW92248.1"/>
    </source>
</evidence>
<dbReference type="EMBL" id="GGEC01011765">
    <property type="protein sequence ID" value="MBW92248.1"/>
    <property type="molecule type" value="Transcribed_RNA"/>
</dbReference>
<sequence>MCHNGTSSRVDIMSKGKGEANKFALNILHFTHYPMIMYSKV</sequence>
<dbReference type="GO" id="GO:0006508">
    <property type="term" value="P:proteolysis"/>
    <property type="evidence" value="ECO:0007669"/>
    <property type="project" value="UniProtKB-KW"/>
</dbReference>
<protein>
    <submittedName>
        <fullName evidence="2">Protease Do-like 9</fullName>
    </submittedName>
</protein>
<accession>A0A2P2JFJ1</accession>
<proteinExistence type="predicted"/>
<keyword evidence="2" id="KW-0378">Hydrolase</keyword>
<dbReference type="AlphaFoldDB" id="A0A2P2JFJ1"/>
<reference evidence="1" key="1">
    <citation type="submission" date="2018-02" db="EMBL/GenBank/DDBJ databases">
        <title>Rhizophora mucronata_Transcriptome.</title>
        <authorList>
            <person name="Meera S.P."/>
            <person name="Sreeshan A."/>
            <person name="Augustine A."/>
        </authorList>
    </citation>
    <scope>NUCLEOTIDE SEQUENCE</scope>
    <source>
        <tissue evidence="1">Leaf</tissue>
    </source>
</reference>
<evidence type="ECO:0000313" key="1">
    <source>
        <dbReference type="EMBL" id="MBW92246.1"/>
    </source>
</evidence>
<organism evidence="1">
    <name type="scientific">Rhizophora mucronata</name>
    <name type="common">Asiatic mangrove</name>
    <dbReference type="NCBI Taxonomy" id="61149"/>
    <lineage>
        <taxon>Eukaryota</taxon>
        <taxon>Viridiplantae</taxon>
        <taxon>Streptophyta</taxon>
        <taxon>Embryophyta</taxon>
        <taxon>Tracheophyta</taxon>
        <taxon>Spermatophyta</taxon>
        <taxon>Magnoliopsida</taxon>
        <taxon>eudicotyledons</taxon>
        <taxon>Gunneridae</taxon>
        <taxon>Pentapetalae</taxon>
        <taxon>rosids</taxon>
        <taxon>fabids</taxon>
        <taxon>Malpighiales</taxon>
        <taxon>Rhizophoraceae</taxon>
        <taxon>Rhizophora</taxon>
    </lineage>
</organism>
<name>A0A2P2JFJ1_RHIMU</name>
<dbReference type="EMBL" id="GGEC01011763">
    <property type="protein sequence ID" value="MBW92246.1"/>
    <property type="molecule type" value="Transcribed_RNA"/>
</dbReference>
<dbReference type="GO" id="GO:0008233">
    <property type="term" value="F:peptidase activity"/>
    <property type="evidence" value="ECO:0007669"/>
    <property type="project" value="UniProtKB-KW"/>
</dbReference>
<keyword evidence="2" id="KW-0645">Protease</keyword>